<name>A0AB74BW43_ASPFL</name>
<dbReference type="EMBL" id="QQZZ01000177">
    <property type="protein sequence ID" value="RMZ37452.1"/>
    <property type="molecule type" value="Genomic_DNA"/>
</dbReference>
<reference evidence="1 2" key="1">
    <citation type="submission" date="2018-07" db="EMBL/GenBank/DDBJ databases">
        <title>Identification of spontaneous genetic mutation associated with occurrence of a yellow conidial color mutant of Aspergillus flavus.</title>
        <authorList>
            <person name="Chang P.-K."/>
            <person name="Mack B.M."/>
            <person name="Scharfenstein L."/>
            <person name="Gilbert M.K."/>
        </authorList>
    </citation>
    <scope>NUCLEOTIDE SEQUENCE [LARGE SCALE GENOMIC DNA]</scope>
    <source>
        <strain evidence="1 2">CA14</strain>
    </source>
</reference>
<evidence type="ECO:0008006" key="3">
    <source>
        <dbReference type="Google" id="ProtNLM"/>
    </source>
</evidence>
<evidence type="ECO:0000313" key="1">
    <source>
        <dbReference type="EMBL" id="RMZ37452.1"/>
    </source>
</evidence>
<gene>
    <name evidence="1" type="ORF">CA14_011612</name>
</gene>
<proteinExistence type="predicted"/>
<evidence type="ECO:0000313" key="2">
    <source>
        <dbReference type="Proteomes" id="UP000275480"/>
    </source>
</evidence>
<sequence length="354" mass="39948">MDTLVYELDPKGDIFLVLDNVSQDLPPNLRDIISSPGWPNELSNPAPPESDLNVIRKPADEGRAPRRALQIRASSKHLILSCAQFERSLQDRFQEGTALKATGRLKFPVQDWEAIPFLILMLIIHHRSRMVPRELSLDRIVEMARLVDYYECYEAVEPFVDSWLISRNIKSLSSTYWIPGSVGSAEKWVFISWVFNEAKPFKDASIYLESKSTGMITFNELPVPRSIQDAINSSRRALISGIIDSVQNIFSKLRDGPEQCSEECECTLLGALTKAMHRNGILSLDSSSSFEGFSFTQLAQDCRNIKTPQHSCRKPSSYDRCTISGKVDPLLRNVEKLNVGLDISKFAELRSPHS</sequence>
<dbReference type="Proteomes" id="UP000275480">
    <property type="component" value="Unassembled WGS sequence"/>
</dbReference>
<accession>A0AB74BW43</accession>
<dbReference type="AlphaFoldDB" id="A0AB74BW43"/>
<protein>
    <recommendedName>
        <fullName evidence="3">BTB domain-containing protein</fullName>
    </recommendedName>
</protein>
<organism evidence="1 2">
    <name type="scientific">Aspergillus flavus</name>
    <dbReference type="NCBI Taxonomy" id="5059"/>
    <lineage>
        <taxon>Eukaryota</taxon>
        <taxon>Fungi</taxon>
        <taxon>Dikarya</taxon>
        <taxon>Ascomycota</taxon>
        <taxon>Pezizomycotina</taxon>
        <taxon>Eurotiomycetes</taxon>
        <taxon>Eurotiomycetidae</taxon>
        <taxon>Eurotiales</taxon>
        <taxon>Aspergillaceae</taxon>
        <taxon>Aspergillus</taxon>
        <taxon>Aspergillus subgen. Circumdati</taxon>
    </lineage>
</organism>
<comment type="caution">
    <text evidence="1">The sequence shown here is derived from an EMBL/GenBank/DDBJ whole genome shotgun (WGS) entry which is preliminary data.</text>
</comment>